<comment type="caution">
    <text evidence="1">The sequence shown here is derived from an EMBL/GenBank/DDBJ whole genome shotgun (WGS) entry which is preliminary data.</text>
</comment>
<protein>
    <submittedName>
        <fullName evidence="1">Uncharacterized protein</fullName>
    </submittedName>
</protein>
<sequence length="137" mass="16590">MKKDKADIEYSLTHRELKRLELEEKIKLLEPINYDSFTEADLRFVIKCYLESRNIKGARYKSIKTKDLLSTLKLMHLNKITLEFFWEDITGERKKSRQMLVRAIRPLFSQKEFDDWFMFIGNFESIELMLEWLDLDS</sequence>
<gene>
    <name evidence="1" type="ORF">J2S15_003259</name>
</gene>
<dbReference type="RefSeq" id="WP_307410185.1">
    <property type="nucleotide sequence ID" value="NZ_JAUSUR010000007.1"/>
</dbReference>
<accession>A0ABU0E6S0</accession>
<evidence type="ECO:0000313" key="2">
    <source>
        <dbReference type="Proteomes" id="UP001230220"/>
    </source>
</evidence>
<keyword evidence="2" id="KW-1185">Reference proteome</keyword>
<reference evidence="1 2" key="1">
    <citation type="submission" date="2023-07" db="EMBL/GenBank/DDBJ databases">
        <title>Genomic Encyclopedia of Type Strains, Phase IV (KMG-IV): sequencing the most valuable type-strain genomes for metagenomic binning, comparative biology and taxonomic classification.</title>
        <authorList>
            <person name="Goeker M."/>
        </authorList>
    </citation>
    <scope>NUCLEOTIDE SEQUENCE [LARGE SCALE GENOMIC DNA]</scope>
    <source>
        <strain evidence="1 2">DSM 16784</strain>
    </source>
</reference>
<organism evidence="1 2">
    <name type="scientific">Breznakia pachnodae</name>
    <dbReference type="NCBI Taxonomy" id="265178"/>
    <lineage>
        <taxon>Bacteria</taxon>
        <taxon>Bacillati</taxon>
        <taxon>Bacillota</taxon>
        <taxon>Erysipelotrichia</taxon>
        <taxon>Erysipelotrichales</taxon>
        <taxon>Erysipelotrichaceae</taxon>
        <taxon>Breznakia</taxon>
    </lineage>
</organism>
<dbReference type="Proteomes" id="UP001230220">
    <property type="component" value="Unassembled WGS sequence"/>
</dbReference>
<name>A0ABU0E6S0_9FIRM</name>
<proteinExistence type="predicted"/>
<dbReference type="EMBL" id="JAUSUR010000007">
    <property type="protein sequence ID" value="MDQ0362505.1"/>
    <property type="molecule type" value="Genomic_DNA"/>
</dbReference>
<evidence type="ECO:0000313" key="1">
    <source>
        <dbReference type="EMBL" id="MDQ0362505.1"/>
    </source>
</evidence>